<sequence length="220" mass="24578">MMHDNLDQLRKMHSFPARIQIRILERARPFVYSLGQDSGWLYFKVRLGKTITKGYPNNVKGWKRRFFFALRDDWEFFLVLDSKTFKKCFGASSEIMASSGGEDAERKSIDGAAASGDEGMSKRISLKKLAQKVEEAMGMSLATKSTLVAKGMVIGEKRLREEASNVSLNEAKSKEKEALPPLATKKAKLATSRLKCAVGNQRSQTRLTPREGTSANPRIA</sequence>
<accession>A0A7J0F9W2</accession>
<gene>
    <name evidence="2" type="ORF">Acr_10g0008630</name>
</gene>
<dbReference type="Proteomes" id="UP000585474">
    <property type="component" value="Unassembled WGS sequence"/>
</dbReference>
<keyword evidence="3" id="KW-1185">Reference proteome</keyword>
<proteinExistence type="predicted"/>
<protein>
    <submittedName>
        <fullName evidence="2">Uncharacterized protein</fullName>
    </submittedName>
</protein>
<dbReference type="AlphaFoldDB" id="A0A7J0F9W2"/>
<dbReference type="OrthoDB" id="671678at2759"/>
<dbReference type="EMBL" id="BJWL01000010">
    <property type="protein sequence ID" value="GFY95478.1"/>
    <property type="molecule type" value="Genomic_DNA"/>
</dbReference>
<name>A0A7J0F9W2_9ERIC</name>
<organism evidence="2 3">
    <name type="scientific">Actinidia rufa</name>
    <dbReference type="NCBI Taxonomy" id="165716"/>
    <lineage>
        <taxon>Eukaryota</taxon>
        <taxon>Viridiplantae</taxon>
        <taxon>Streptophyta</taxon>
        <taxon>Embryophyta</taxon>
        <taxon>Tracheophyta</taxon>
        <taxon>Spermatophyta</taxon>
        <taxon>Magnoliopsida</taxon>
        <taxon>eudicotyledons</taxon>
        <taxon>Gunneridae</taxon>
        <taxon>Pentapetalae</taxon>
        <taxon>asterids</taxon>
        <taxon>Ericales</taxon>
        <taxon>Actinidiaceae</taxon>
        <taxon>Actinidia</taxon>
    </lineage>
</organism>
<feature type="region of interest" description="Disordered" evidence="1">
    <location>
        <begin position="197"/>
        <end position="220"/>
    </location>
</feature>
<evidence type="ECO:0000256" key="1">
    <source>
        <dbReference type="SAM" id="MobiDB-lite"/>
    </source>
</evidence>
<comment type="caution">
    <text evidence="2">The sequence shown here is derived from an EMBL/GenBank/DDBJ whole genome shotgun (WGS) entry which is preliminary data.</text>
</comment>
<evidence type="ECO:0000313" key="3">
    <source>
        <dbReference type="Proteomes" id="UP000585474"/>
    </source>
</evidence>
<evidence type="ECO:0000313" key="2">
    <source>
        <dbReference type="EMBL" id="GFY95478.1"/>
    </source>
</evidence>
<reference evidence="2 3" key="1">
    <citation type="submission" date="2019-07" db="EMBL/GenBank/DDBJ databases">
        <title>De Novo Assembly of kiwifruit Actinidia rufa.</title>
        <authorList>
            <person name="Sugita-Konishi S."/>
            <person name="Sato K."/>
            <person name="Mori E."/>
            <person name="Abe Y."/>
            <person name="Kisaki G."/>
            <person name="Hamano K."/>
            <person name="Suezawa K."/>
            <person name="Otani M."/>
            <person name="Fukuda T."/>
            <person name="Manabe T."/>
            <person name="Gomi K."/>
            <person name="Tabuchi M."/>
            <person name="Akimitsu K."/>
            <person name="Kataoka I."/>
        </authorList>
    </citation>
    <scope>NUCLEOTIDE SEQUENCE [LARGE SCALE GENOMIC DNA]</scope>
    <source>
        <strain evidence="3">cv. Fuchu</strain>
    </source>
</reference>
<feature type="compositionally biased region" description="Polar residues" evidence="1">
    <location>
        <begin position="200"/>
        <end position="220"/>
    </location>
</feature>